<dbReference type="Proteomes" id="UP000007058">
    <property type="component" value="Chromosome"/>
</dbReference>
<accession>Q2W755</accession>
<dbReference type="EMBL" id="AP007255">
    <property type="protein sequence ID" value="BAE50320.1"/>
    <property type="molecule type" value="Genomic_DNA"/>
</dbReference>
<organism evidence="1 2">
    <name type="scientific">Paramagnetospirillum magneticum (strain ATCC 700264 / AMB-1)</name>
    <name type="common">Magnetospirillum magneticum</name>
    <dbReference type="NCBI Taxonomy" id="342108"/>
    <lineage>
        <taxon>Bacteria</taxon>
        <taxon>Pseudomonadati</taxon>
        <taxon>Pseudomonadota</taxon>
        <taxon>Alphaproteobacteria</taxon>
        <taxon>Rhodospirillales</taxon>
        <taxon>Magnetospirillaceae</taxon>
        <taxon>Paramagnetospirillum</taxon>
    </lineage>
</organism>
<keyword evidence="2" id="KW-1185">Reference proteome</keyword>
<dbReference type="AlphaFoldDB" id="Q2W755"/>
<evidence type="ECO:0000313" key="1">
    <source>
        <dbReference type="EMBL" id="BAE50320.1"/>
    </source>
</evidence>
<dbReference type="RefSeq" id="WP_011383926.1">
    <property type="nucleotide sequence ID" value="NC_007626.1"/>
</dbReference>
<evidence type="ECO:0000313" key="2">
    <source>
        <dbReference type="Proteomes" id="UP000007058"/>
    </source>
</evidence>
<name>Q2W755_PARM1</name>
<reference evidence="1 2" key="1">
    <citation type="journal article" date="2005" name="DNA Res.">
        <title>Complete genome sequence of the facultative anaerobic magnetotactic bacterium Magnetospirillum sp. strain AMB-1.</title>
        <authorList>
            <person name="Matsunaga T."/>
            <person name="Okamura Y."/>
            <person name="Fukuda Y."/>
            <person name="Wahyudi A.T."/>
            <person name="Murase Y."/>
            <person name="Takeyama H."/>
        </authorList>
    </citation>
    <scope>NUCLEOTIDE SEQUENCE [LARGE SCALE GENOMIC DNA]</scope>
    <source>
        <strain evidence="2">ATCC 700264 / AMB-1</strain>
    </source>
</reference>
<dbReference type="STRING" id="342108.amb1516"/>
<dbReference type="KEGG" id="mag:amb1516"/>
<gene>
    <name evidence="1" type="ordered locus">amb1516</name>
</gene>
<sequence>MSRSADIVAGLALELLQGATGTLDAFSRRPRPMVTSQAYDLARARVVEMTFAGDAAGLAAAIRNAERVVAVVEELGRRVPDLIPGGVEANRAASYVGEG</sequence>
<protein>
    <submittedName>
        <fullName evidence="1">Uncharacterized protein</fullName>
    </submittedName>
</protein>
<proteinExistence type="predicted"/>
<dbReference type="HOGENOM" id="CLU_2316942_0_0_5"/>